<evidence type="ECO:0000256" key="1">
    <source>
        <dbReference type="ARBA" id="ARBA00022707"/>
    </source>
</evidence>
<dbReference type="EMBL" id="JXLN01012983">
    <property type="protein sequence ID" value="KPM08991.1"/>
    <property type="molecule type" value="Genomic_DNA"/>
</dbReference>
<protein>
    <submittedName>
        <fullName evidence="5">Uncharacterized protein</fullName>
    </submittedName>
</protein>
<dbReference type="VEuPathDB" id="VectorBase:SSCA010221"/>
<keyword evidence="1" id="KW-0519">Myristate</keyword>
<evidence type="ECO:0000313" key="5">
    <source>
        <dbReference type="EMBL" id="KPM08991.1"/>
    </source>
</evidence>
<evidence type="ECO:0000313" key="6">
    <source>
        <dbReference type="Proteomes" id="UP000616769"/>
    </source>
</evidence>
<feature type="compositionally biased region" description="Polar residues" evidence="4">
    <location>
        <begin position="70"/>
        <end position="80"/>
    </location>
</feature>
<evidence type="ECO:0000256" key="4">
    <source>
        <dbReference type="SAM" id="MobiDB-lite"/>
    </source>
</evidence>
<name>A0A132ADC8_SARSC</name>
<reference evidence="5 6" key="1">
    <citation type="journal article" date="2015" name="Parasit. Vectors">
        <title>Draft genome of the scabies mite.</title>
        <authorList>
            <person name="Rider S.D.Jr."/>
            <person name="Morgan M.S."/>
            <person name="Arlian L.G."/>
        </authorList>
    </citation>
    <scope>NUCLEOTIDE SEQUENCE [LARGE SCALE GENOMIC DNA]</scope>
    <source>
        <strain evidence="5">Arlian Lab</strain>
    </source>
</reference>
<dbReference type="Pfam" id="PF15811">
    <property type="entry name" value="SVIP"/>
    <property type="match status" value="1"/>
</dbReference>
<proteinExistence type="predicted"/>
<sequence length="80" mass="9176">MGALCCCFGSSRSYSTDIEQSENVPNEEKRRLAAEAAEKRLHQQQMRGIQPDSEESRKMKRIAHSELPDNPNTNLRWQVS</sequence>
<dbReference type="AlphaFoldDB" id="A0A132ADC8"/>
<dbReference type="Proteomes" id="UP000616769">
    <property type="component" value="Unassembled WGS sequence"/>
</dbReference>
<dbReference type="InterPro" id="IPR031632">
    <property type="entry name" value="SVIP"/>
</dbReference>
<keyword evidence="3" id="KW-0449">Lipoprotein</keyword>
<organism evidence="5 6">
    <name type="scientific">Sarcoptes scabiei</name>
    <name type="common">Itch mite</name>
    <name type="synonym">Acarus scabiei</name>
    <dbReference type="NCBI Taxonomy" id="52283"/>
    <lineage>
        <taxon>Eukaryota</taxon>
        <taxon>Metazoa</taxon>
        <taxon>Ecdysozoa</taxon>
        <taxon>Arthropoda</taxon>
        <taxon>Chelicerata</taxon>
        <taxon>Arachnida</taxon>
        <taxon>Acari</taxon>
        <taxon>Acariformes</taxon>
        <taxon>Sarcoptiformes</taxon>
        <taxon>Astigmata</taxon>
        <taxon>Psoroptidia</taxon>
        <taxon>Sarcoptoidea</taxon>
        <taxon>Sarcoptidae</taxon>
        <taxon>Sarcoptinae</taxon>
        <taxon>Sarcoptes</taxon>
    </lineage>
</organism>
<accession>A0A132ADC8</accession>
<keyword evidence="2" id="KW-0564">Palmitate</keyword>
<gene>
    <name evidence="5" type="ORF">QR98_0075200</name>
</gene>
<feature type="region of interest" description="Disordered" evidence="4">
    <location>
        <begin position="38"/>
        <end position="80"/>
    </location>
</feature>
<comment type="caution">
    <text evidence="5">The sequence shown here is derived from an EMBL/GenBank/DDBJ whole genome shotgun (WGS) entry which is preliminary data.</text>
</comment>
<evidence type="ECO:0000256" key="2">
    <source>
        <dbReference type="ARBA" id="ARBA00023139"/>
    </source>
</evidence>
<evidence type="ECO:0000256" key="3">
    <source>
        <dbReference type="ARBA" id="ARBA00023288"/>
    </source>
</evidence>